<dbReference type="AlphaFoldDB" id="A0A916TT21"/>
<comment type="caution">
    <text evidence="1">The sequence shown here is derived from an EMBL/GenBank/DDBJ whole genome shotgun (WGS) entry which is preliminary data.</text>
</comment>
<evidence type="ECO:0008006" key="3">
    <source>
        <dbReference type="Google" id="ProtNLM"/>
    </source>
</evidence>
<protein>
    <recommendedName>
        <fullName evidence="3">Aminoglycoside phosphotransferase domain-containing protein</fullName>
    </recommendedName>
</protein>
<reference evidence="1" key="2">
    <citation type="submission" date="2020-09" db="EMBL/GenBank/DDBJ databases">
        <authorList>
            <person name="Sun Q."/>
            <person name="Zhou Y."/>
        </authorList>
    </citation>
    <scope>NUCLEOTIDE SEQUENCE</scope>
    <source>
        <strain evidence="1">CGMCC 1.15095</strain>
    </source>
</reference>
<reference evidence="1" key="1">
    <citation type="journal article" date="2014" name="Int. J. Syst. Evol. Microbiol.">
        <title>Complete genome sequence of Corynebacterium casei LMG S-19264T (=DSM 44701T), isolated from a smear-ripened cheese.</title>
        <authorList>
            <consortium name="US DOE Joint Genome Institute (JGI-PGF)"/>
            <person name="Walter F."/>
            <person name="Albersmeier A."/>
            <person name="Kalinowski J."/>
            <person name="Ruckert C."/>
        </authorList>
    </citation>
    <scope>NUCLEOTIDE SEQUENCE</scope>
    <source>
        <strain evidence="1">CGMCC 1.15095</strain>
    </source>
</reference>
<organism evidence="1 2">
    <name type="scientific">Novosphingobium endophyticum</name>
    <dbReference type="NCBI Taxonomy" id="1955250"/>
    <lineage>
        <taxon>Bacteria</taxon>
        <taxon>Pseudomonadati</taxon>
        <taxon>Pseudomonadota</taxon>
        <taxon>Alphaproteobacteria</taxon>
        <taxon>Sphingomonadales</taxon>
        <taxon>Sphingomonadaceae</taxon>
        <taxon>Novosphingobium</taxon>
    </lineage>
</organism>
<evidence type="ECO:0000313" key="1">
    <source>
        <dbReference type="EMBL" id="GGC03339.1"/>
    </source>
</evidence>
<dbReference type="Gene3D" id="3.90.1200.10">
    <property type="match status" value="1"/>
</dbReference>
<dbReference type="InterPro" id="IPR011009">
    <property type="entry name" value="Kinase-like_dom_sf"/>
</dbReference>
<dbReference type="Pfam" id="PF02958">
    <property type="entry name" value="EcKL"/>
    <property type="match status" value="1"/>
</dbReference>
<dbReference type="Proteomes" id="UP000608154">
    <property type="component" value="Unassembled WGS sequence"/>
</dbReference>
<name>A0A916TT21_9SPHN</name>
<dbReference type="EMBL" id="BMHK01000013">
    <property type="protein sequence ID" value="GGC03339.1"/>
    <property type="molecule type" value="Genomic_DNA"/>
</dbReference>
<gene>
    <name evidence="1" type="ORF">GCM10011494_22270</name>
</gene>
<proteinExistence type="predicted"/>
<keyword evidence="2" id="KW-1185">Reference proteome</keyword>
<dbReference type="SUPFAM" id="SSF56112">
    <property type="entry name" value="Protein kinase-like (PK-like)"/>
    <property type="match status" value="1"/>
</dbReference>
<accession>A0A916TT21</accession>
<evidence type="ECO:0000313" key="2">
    <source>
        <dbReference type="Proteomes" id="UP000608154"/>
    </source>
</evidence>
<dbReference type="InterPro" id="IPR004119">
    <property type="entry name" value="EcKL"/>
</dbReference>
<sequence>MSACEPADMMPERNEQLPYADALPLPVTTEAIDADWLTRALRQTLPGVTVTHAEIRDVMLGTSTKIRVGLCAEGEGASAIGDTLIVKGGFEEHSPKMAAMYANEARFYADVQRLIPMPSPQCFYAGSDPGSHQSIVIMEDLRRPGVEFCDALRPQSFEAIARRMDTMAAYHSATWQSPHFEPGGRWADIHSRFEHWGLEYMRRYLVPEVWAHYMASPRGAAVSVRFHDGEWMERALIAIGNIQAAQPRCLIHGDTHLGNLYISEDGTPGYFDAQVARTAWHHEVSYHIVCAADLADRANWERELLRIYLAALRNHGGPALDEEAAWLDYRRSIAWGLFIFLTNEVRFQTESVNTAYAARFSQAALDHDLRSLLP</sequence>